<sequence length="368" mass="41513">MDTMMGLINLEHEHDFLNELTYFRCGAAVPFAGRFRMIDFTLSNMAKSNINEVAIFTRSKYRSLMDHLGSGADWDLDRRHGGLFILPPDWNDPTDISKGDLSHFHNNRDYFERGKSDYVLISGSQFISNTVYHKLFQHHLETGADVTLLTTTYEELHPEHNACIKVKVDEDGSVLSLTNDAKNPHVFSGVYVLRKSLLLELVDECIANYSNHFFLDGIKSNLDRLNIQSYHYDGYSSIVNSVDSYYRHNMALLDRKSYNSLFSNEENVLTKVGNQAPTKYSGLSKVSKSLIATGCVIDGQVDNSVLFRGVNVSEGAVVKNSIIMQRCNIEAGAHLENVIMDKDVTITKGQVLKGAKEQPFVIAKRRKI</sequence>
<keyword evidence="5" id="KW-0548">Nucleotidyltransferase</keyword>
<proteinExistence type="inferred from homology"/>
<feature type="domain" description="Glucose-1-phosphate adenylyltransferase/Bifunctional protein GlmU-like C-terminal hexapeptide" evidence="4">
    <location>
        <begin position="285"/>
        <end position="351"/>
    </location>
</feature>
<dbReference type="SUPFAM" id="SSF51161">
    <property type="entry name" value="Trimeric LpxA-like enzymes"/>
    <property type="match status" value="1"/>
</dbReference>
<protein>
    <submittedName>
        <fullName evidence="5">Glucose-1-phosphate adenylyltransferase subunit GlgD</fullName>
        <ecNumber evidence="5">2.7.7.27</ecNumber>
    </submittedName>
</protein>
<dbReference type="InterPro" id="IPR029044">
    <property type="entry name" value="Nucleotide-diphossugar_trans"/>
</dbReference>
<gene>
    <name evidence="5" type="primary">glgD</name>
    <name evidence="5" type="ORF">GH741_12490</name>
</gene>
<evidence type="ECO:0000256" key="1">
    <source>
        <dbReference type="ARBA" id="ARBA00010443"/>
    </source>
</evidence>
<evidence type="ECO:0000313" key="6">
    <source>
        <dbReference type="Proteomes" id="UP000799092"/>
    </source>
</evidence>
<dbReference type="EMBL" id="WJNG01000010">
    <property type="protein sequence ID" value="MRH43497.1"/>
    <property type="molecule type" value="Genomic_DNA"/>
</dbReference>
<dbReference type="Pfam" id="PF00483">
    <property type="entry name" value="NTP_transferase"/>
    <property type="match status" value="1"/>
</dbReference>
<dbReference type="InterPro" id="IPR011004">
    <property type="entry name" value="Trimer_LpxA-like_sf"/>
</dbReference>
<keyword evidence="6" id="KW-1185">Reference proteome</keyword>
<dbReference type="Gene3D" id="2.160.10.10">
    <property type="entry name" value="Hexapeptide repeat proteins"/>
    <property type="match status" value="1"/>
</dbReference>
<dbReference type="RefSeq" id="WP_153737131.1">
    <property type="nucleotide sequence ID" value="NZ_WJNG01000010.1"/>
</dbReference>
<dbReference type="InterPro" id="IPR056818">
    <property type="entry name" value="GlmU/GlgC-like_hexapep"/>
</dbReference>
<dbReference type="InterPro" id="IPR011831">
    <property type="entry name" value="ADP-Glc_PPase"/>
</dbReference>
<accession>A0A6A8DKH8</accession>
<keyword evidence="2" id="KW-0320">Glycogen biosynthesis</keyword>
<organism evidence="5 6">
    <name type="scientific">Aquibacillus halophilus</name>
    <dbReference type="NCBI Taxonomy" id="930132"/>
    <lineage>
        <taxon>Bacteria</taxon>
        <taxon>Bacillati</taxon>
        <taxon>Bacillota</taxon>
        <taxon>Bacilli</taxon>
        <taxon>Bacillales</taxon>
        <taxon>Bacillaceae</taxon>
        <taxon>Aquibacillus</taxon>
    </lineage>
</organism>
<dbReference type="GO" id="GO:0008878">
    <property type="term" value="F:glucose-1-phosphate adenylyltransferase activity"/>
    <property type="evidence" value="ECO:0007669"/>
    <property type="project" value="UniProtKB-EC"/>
</dbReference>
<name>A0A6A8DKH8_9BACI</name>
<dbReference type="Gene3D" id="3.90.550.10">
    <property type="entry name" value="Spore Coat Polysaccharide Biosynthesis Protein SpsA, Chain A"/>
    <property type="match status" value="1"/>
</dbReference>
<dbReference type="Pfam" id="PF24894">
    <property type="entry name" value="Hexapep_GlmU"/>
    <property type="match status" value="1"/>
</dbReference>
<dbReference type="SUPFAM" id="SSF53448">
    <property type="entry name" value="Nucleotide-diphospho-sugar transferases"/>
    <property type="match status" value="1"/>
</dbReference>
<dbReference type="PANTHER" id="PTHR43523">
    <property type="entry name" value="GLUCOSE-1-PHOSPHATE ADENYLYLTRANSFERASE-RELATED"/>
    <property type="match status" value="1"/>
</dbReference>
<feature type="domain" description="Nucleotidyl transferase" evidence="3">
    <location>
        <begin position="19"/>
        <end position="251"/>
    </location>
</feature>
<dbReference type="PANTHER" id="PTHR43523:SF6">
    <property type="entry name" value="GLYCOGEN BIOSYNTHESIS PROTEIN GLGD"/>
    <property type="match status" value="1"/>
</dbReference>
<keyword evidence="5" id="KW-0808">Transferase</keyword>
<evidence type="ECO:0000256" key="2">
    <source>
        <dbReference type="ARBA" id="ARBA00023056"/>
    </source>
</evidence>
<evidence type="ECO:0000259" key="4">
    <source>
        <dbReference type="Pfam" id="PF24894"/>
    </source>
</evidence>
<dbReference type="EC" id="2.7.7.27" evidence="5"/>
<evidence type="ECO:0000313" key="5">
    <source>
        <dbReference type="EMBL" id="MRH43497.1"/>
    </source>
</evidence>
<dbReference type="AlphaFoldDB" id="A0A6A8DKH8"/>
<dbReference type="CDD" id="cd02508">
    <property type="entry name" value="ADP_Glucose_PP"/>
    <property type="match status" value="1"/>
</dbReference>
<dbReference type="CDD" id="cd04651">
    <property type="entry name" value="LbH_G1P_AT_C"/>
    <property type="match status" value="1"/>
</dbReference>
<reference evidence="5" key="1">
    <citation type="submission" date="2019-11" db="EMBL/GenBank/DDBJ databases">
        <authorList>
            <person name="Li J."/>
        </authorList>
    </citation>
    <scope>NUCLEOTIDE SEQUENCE</scope>
    <source>
        <strain evidence="5">B6B</strain>
    </source>
</reference>
<dbReference type="OrthoDB" id="9801810at2"/>
<dbReference type="GO" id="GO:0005978">
    <property type="term" value="P:glycogen biosynthetic process"/>
    <property type="evidence" value="ECO:0007669"/>
    <property type="project" value="UniProtKB-KW"/>
</dbReference>
<dbReference type="InterPro" id="IPR005835">
    <property type="entry name" value="NTP_transferase_dom"/>
</dbReference>
<comment type="similarity">
    <text evidence="1">Belongs to the bacterial/plant glucose-1-phosphate adenylyltransferase family.</text>
</comment>
<dbReference type="InterPro" id="IPR011832">
    <property type="entry name" value="GlgDAde_trans"/>
</dbReference>
<dbReference type="Proteomes" id="UP000799092">
    <property type="component" value="Unassembled WGS sequence"/>
</dbReference>
<dbReference type="NCBIfam" id="TIGR02092">
    <property type="entry name" value="glgD"/>
    <property type="match status" value="1"/>
</dbReference>
<evidence type="ECO:0000259" key="3">
    <source>
        <dbReference type="Pfam" id="PF00483"/>
    </source>
</evidence>
<comment type="caution">
    <text evidence="5">The sequence shown here is derived from an EMBL/GenBank/DDBJ whole genome shotgun (WGS) entry which is preliminary data.</text>
</comment>